<dbReference type="RefSeq" id="WP_124874617.1">
    <property type="nucleotide sequence ID" value="NZ_RQJO01000008.1"/>
</dbReference>
<evidence type="ECO:0000313" key="2">
    <source>
        <dbReference type="Proteomes" id="UP000271925"/>
    </source>
</evidence>
<dbReference type="Pfam" id="PF14054">
    <property type="entry name" value="DUF4249"/>
    <property type="match status" value="1"/>
</dbReference>
<keyword evidence="2" id="KW-1185">Reference proteome</keyword>
<dbReference type="EMBL" id="RQJO01000008">
    <property type="protein sequence ID" value="RRB04164.1"/>
    <property type="molecule type" value="Genomic_DNA"/>
</dbReference>
<dbReference type="PROSITE" id="PS51257">
    <property type="entry name" value="PROKAR_LIPOPROTEIN"/>
    <property type="match status" value="1"/>
</dbReference>
<protein>
    <submittedName>
        <fullName evidence="1">DUF4249 domain-containing protein</fullName>
    </submittedName>
</protein>
<reference evidence="1 2" key="1">
    <citation type="submission" date="2018-11" db="EMBL/GenBank/DDBJ databases">
        <authorList>
            <person name="Zhou Z."/>
            <person name="Wang G."/>
        </authorList>
    </citation>
    <scope>NUCLEOTIDE SEQUENCE [LARGE SCALE GENOMIC DNA]</scope>
    <source>
        <strain evidence="1 2">KCTC52004</strain>
    </source>
</reference>
<sequence length="297" mass="33612">MKRLGWFLWTVFLISCQNLRQEVEPQQLADQPVKLIVACFISPQDTVLAAKVARSRPILDNETVTNLEISTATVTLQTGSRSVVLAYHSKLRYYRADPNQFPIRAGETYQLTVQTPDGQRVEATTTVPVSVQLQQIRLDSEVVLENEVQRKRLFARFFWSDAAHQTDYYAAEGIFTYRCPGCTPPKTVRQAVQFVTNRFYTDPESSAQPMVSEKGYLGVSIPINQRFFPGVFSKPFILTADLLHLSPDYYRYHEALERQQQTSTNPFAEPVPIPTNIAGGLGCFGAYNRSTMTLTLK</sequence>
<organism evidence="1 2">
    <name type="scientific">Larkinella rosea</name>
    <dbReference type="NCBI Taxonomy" id="2025312"/>
    <lineage>
        <taxon>Bacteria</taxon>
        <taxon>Pseudomonadati</taxon>
        <taxon>Bacteroidota</taxon>
        <taxon>Cytophagia</taxon>
        <taxon>Cytophagales</taxon>
        <taxon>Spirosomataceae</taxon>
        <taxon>Larkinella</taxon>
    </lineage>
</organism>
<dbReference type="AlphaFoldDB" id="A0A3P1BUD8"/>
<comment type="caution">
    <text evidence="1">The sequence shown here is derived from an EMBL/GenBank/DDBJ whole genome shotgun (WGS) entry which is preliminary data.</text>
</comment>
<proteinExistence type="predicted"/>
<evidence type="ECO:0000313" key="1">
    <source>
        <dbReference type="EMBL" id="RRB04164.1"/>
    </source>
</evidence>
<name>A0A3P1BUD8_9BACT</name>
<accession>A0A3P1BUD8</accession>
<dbReference type="InterPro" id="IPR025345">
    <property type="entry name" value="DUF4249"/>
</dbReference>
<gene>
    <name evidence="1" type="ORF">EHT25_11625</name>
</gene>
<dbReference type="Proteomes" id="UP000271925">
    <property type="component" value="Unassembled WGS sequence"/>
</dbReference>
<dbReference type="OrthoDB" id="1115009at2"/>